<dbReference type="GO" id="GO:0061630">
    <property type="term" value="F:ubiquitin protein ligase activity"/>
    <property type="evidence" value="ECO:0007669"/>
    <property type="project" value="UniProtKB-EC"/>
</dbReference>
<dbReference type="Gene3D" id="1.20.120.1750">
    <property type="match status" value="1"/>
</dbReference>
<evidence type="ECO:0000259" key="9">
    <source>
        <dbReference type="PROSITE" id="PS51873"/>
    </source>
</evidence>
<dbReference type="Proteomes" id="UP000095280">
    <property type="component" value="Unplaced"/>
</dbReference>
<dbReference type="AlphaFoldDB" id="A0A1I8JNZ3"/>
<keyword evidence="3" id="KW-0808">Transferase</keyword>
<name>A0A1I8JNZ3_9PLAT</name>
<evidence type="ECO:0000256" key="3">
    <source>
        <dbReference type="ARBA" id="ARBA00022679"/>
    </source>
</evidence>
<evidence type="ECO:0000256" key="4">
    <source>
        <dbReference type="ARBA" id="ARBA00022723"/>
    </source>
</evidence>
<dbReference type="InterPro" id="IPR002867">
    <property type="entry name" value="IBR_dom"/>
</dbReference>
<evidence type="ECO:0000256" key="6">
    <source>
        <dbReference type="ARBA" id="ARBA00022771"/>
    </source>
</evidence>
<dbReference type="SUPFAM" id="SSF57850">
    <property type="entry name" value="RING/U-box"/>
    <property type="match status" value="1"/>
</dbReference>
<sequence length="301" mass="34473">MVGQRCAARVLRGLATRSYVRSADASRPSPVRGLQCPAFECPRAHTDEPSWCCACLRAPAKLRGSFRRSWSPTLSPATPAGPYCPGADCECVVRLLDDAVLADDASHLAACGKTICFALRSGLARAHQLLHAAAAGKQKNARRMMSTQWFMANTKECPKCHATIEQDWHEPISCSMLRRWQQKNAGESMSTQWFMANTKETAAGNHMKCRNATCNHEFCWVCMDDWQPHGKEWYNCNRFDEERAERVRRQQALSRNYLSRYLHYYDLYMNHLKSLEFEARLQETVHSKMDEMQYHGLSWIE</sequence>
<comment type="catalytic activity">
    <reaction evidence="1">
        <text>[E2 ubiquitin-conjugating enzyme]-S-ubiquitinyl-L-cysteine + [acceptor protein]-L-lysine = [E2 ubiquitin-conjugating enzyme]-L-cysteine + [acceptor protein]-N(6)-ubiquitinyl-L-lysine.</text>
        <dbReference type="EC" id="2.3.2.31"/>
    </reaction>
</comment>
<dbReference type="GO" id="GO:0016567">
    <property type="term" value="P:protein ubiquitination"/>
    <property type="evidence" value="ECO:0007669"/>
    <property type="project" value="InterPro"/>
</dbReference>
<dbReference type="PROSITE" id="PS51873">
    <property type="entry name" value="TRIAD"/>
    <property type="match status" value="1"/>
</dbReference>
<evidence type="ECO:0000256" key="2">
    <source>
        <dbReference type="ARBA" id="ARBA00012251"/>
    </source>
</evidence>
<keyword evidence="10" id="KW-1185">Reference proteome</keyword>
<organism evidence="10 11">
    <name type="scientific">Macrostomum lignano</name>
    <dbReference type="NCBI Taxonomy" id="282301"/>
    <lineage>
        <taxon>Eukaryota</taxon>
        <taxon>Metazoa</taxon>
        <taxon>Spiralia</taxon>
        <taxon>Lophotrochozoa</taxon>
        <taxon>Platyhelminthes</taxon>
        <taxon>Rhabditophora</taxon>
        <taxon>Macrostomorpha</taxon>
        <taxon>Macrostomida</taxon>
        <taxon>Macrostomidae</taxon>
        <taxon>Macrostomum</taxon>
    </lineage>
</organism>
<keyword evidence="5" id="KW-0677">Repeat</keyword>
<dbReference type="WBParaSite" id="snap_masked-unitig_24129-processed-gene-0.0-mRNA-1">
    <property type="protein sequence ID" value="snap_masked-unitig_24129-processed-gene-0.0-mRNA-1"/>
    <property type="gene ID" value="snap_masked-unitig_24129-processed-gene-0.0"/>
</dbReference>
<dbReference type="EC" id="2.3.2.31" evidence="2"/>
<dbReference type="InterPro" id="IPR044066">
    <property type="entry name" value="TRIAD_supradom"/>
</dbReference>
<keyword evidence="4" id="KW-0479">Metal-binding</keyword>
<evidence type="ECO:0000256" key="7">
    <source>
        <dbReference type="ARBA" id="ARBA00022786"/>
    </source>
</evidence>
<keyword evidence="6" id="KW-0863">Zinc-finger</keyword>
<evidence type="ECO:0000313" key="11">
    <source>
        <dbReference type="WBParaSite" id="snap_masked-unitig_24129-processed-gene-0.0-mRNA-1"/>
    </source>
</evidence>
<evidence type="ECO:0000256" key="5">
    <source>
        <dbReference type="ARBA" id="ARBA00022737"/>
    </source>
</evidence>
<dbReference type="SMART" id="SM00647">
    <property type="entry name" value="IBR"/>
    <property type="match status" value="1"/>
</dbReference>
<keyword evidence="8" id="KW-0862">Zinc</keyword>
<reference evidence="11" key="1">
    <citation type="submission" date="2016-11" db="UniProtKB">
        <authorList>
            <consortium name="WormBaseParasite"/>
        </authorList>
    </citation>
    <scope>IDENTIFICATION</scope>
</reference>
<evidence type="ECO:0000256" key="8">
    <source>
        <dbReference type="ARBA" id="ARBA00022833"/>
    </source>
</evidence>
<dbReference type="InterPro" id="IPR031127">
    <property type="entry name" value="E3_UB_ligase_RBR"/>
</dbReference>
<dbReference type="GO" id="GO:0008270">
    <property type="term" value="F:zinc ion binding"/>
    <property type="evidence" value="ECO:0007669"/>
    <property type="project" value="UniProtKB-KW"/>
</dbReference>
<evidence type="ECO:0000313" key="10">
    <source>
        <dbReference type="Proteomes" id="UP000095280"/>
    </source>
</evidence>
<protein>
    <recommendedName>
        <fullName evidence="2">RBR-type E3 ubiquitin transferase</fullName>
        <ecNumber evidence="2">2.3.2.31</ecNumber>
    </recommendedName>
</protein>
<evidence type="ECO:0000256" key="1">
    <source>
        <dbReference type="ARBA" id="ARBA00001798"/>
    </source>
</evidence>
<accession>A0A1I8JNZ3</accession>
<feature type="domain" description="RING-type" evidence="9">
    <location>
        <begin position="1"/>
        <end position="240"/>
    </location>
</feature>
<keyword evidence="7" id="KW-0833">Ubl conjugation pathway</keyword>
<dbReference type="PANTHER" id="PTHR11685">
    <property type="entry name" value="RBR FAMILY RING FINGER AND IBR DOMAIN-CONTAINING"/>
    <property type="match status" value="1"/>
</dbReference>
<proteinExistence type="predicted"/>